<organism evidence="1 2">
    <name type="scientific">Trifolium pratense</name>
    <name type="common">Red clover</name>
    <dbReference type="NCBI Taxonomy" id="57577"/>
    <lineage>
        <taxon>Eukaryota</taxon>
        <taxon>Viridiplantae</taxon>
        <taxon>Streptophyta</taxon>
        <taxon>Embryophyta</taxon>
        <taxon>Tracheophyta</taxon>
        <taxon>Spermatophyta</taxon>
        <taxon>Magnoliopsida</taxon>
        <taxon>eudicotyledons</taxon>
        <taxon>Gunneridae</taxon>
        <taxon>Pentapetalae</taxon>
        <taxon>rosids</taxon>
        <taxon>fabids</taxon>
        <taxon>Fabales</taxon>
        <taxon>Fabaceae</taxon>
        <taxon>Papilionoideae</taxon>
        <taxon>50 kb inversion clade</taxon>
        <taxon>NPAAA clade</taxon>
        <taxon>Hologalegina</taxon>
        <taxon>IRL clade</taxon>
        <taxon>Trifolieae</taxon>
        <taxon>Trifolium</taxon>
    </lineage>
</organism>
<sequence length="623" mass="70981">MQGRKAARELVFDPEIEKTAKANRKAVRLAREVARLAGVAQESSEQVVSSPDTSDNEANIMAGNPPPPPPVVPERTLGDYGQRNNGELANLGFQPRNPVSFDIKNSVLSALKENQYSGAETQCPNLHLEHFYEACDYTDPPGVTASDKRLRLFKYSLTGRAKDWLDTIPPNTINTWQELEMKFMDRYFPIHKYLERRQDITSFEQGDSETLYDAWERFKLYLKKCPKHGLDNHTQMQHFTQGLRAQTRMFLDASAGGSLKNKNQTQARELIESMAQNEYRVQNDRGAKKKGGMLELDTQTALLAQSTLMNSQMAAMLKHFTNSSNSQLQVRATQDLKCDFCGQGHANGECFPEGSEEAKYLANFKRSNPNHDPYSNTYNPGWRDHPNFGWGGNQGSSQSQQQSSSQSSQQRKPSQLEDTLSQFIKVTQGNFEAMKISQDQMKANQDIANKNHEASIKNLENQMGQLSRQFSATQNNGFEGSTKDNPRNETCKAINLRSRVVPSPEVEMKKKKNEIEGEIEEVVENEREKKIQKESDEKLVEKNHTLKKDQSLEKKDSNKGENTSFHAKLPYPRKKKATEKEHQHFKNFMKMLHSLQANIPFAEALEQMPIYAKFMKELLTKKR</sequence>
<evidence type="ECO:0000313" key="2">
    <source>
        <dbReference type="Proteomes" id="UP001177021"/>
    </source>
</evidence>
<gene>
    <name evidence="1" type="ORF">MILVUS5_LOCUS24490</name>
</gene>
<dbReference type="EMBL" id="CASHSV030000311">
    <property type="protein sequence ID" value="CAJ2658037.1"/>
    <property type="molecule type" value="Genomic_DNA"/>
</dbReference>
<reference evidence="1" key="1">
    <citation type="submission" date="2023-10" db="EMBL/GenBank/DDBJ databases">
        <authorList>
            <person name="Rodriguez Cubillos JULIANA M."/>
            <person name="De Vega J."/>
        </authorList>
    </citation>
    <scope>NUCLEOTIDE SEQUENCE</scope>
</reference>
<proteinExistence type="predicted"/>
<accession>A0ACB0KRT9</accession>
<dbReference type="Proteomes" id="UP001177021">
    <property type="component" value="Unassembled WGS sequence"/>
</dbReference>
<name>A0ACB0KRT9_TRIPR</name>
<feature type="non-terminal residue" evidence="1">
    <location>
        <position position="623"/>
    </location>
</feature>
<evidence type="ECO:0000313" key="1">
    <source>
        <dbReference type="EMBL" id="CAJ2658037.1"/>
    </source>
</evidence>
<protein>
    <submittedName>
        <fullName evidence="1">Uncharacterized protein</fullName>
    </submittedName>
</protein>
<comment type="caution">
    <text evidence="1">The sequence shown here is derived from an EMBL/GenBank/DDBJ whole genome shotgun (WGS) entry which is preliminary data.</text>
</comment>
<keyword evidence="2" id="KW-1185">Reference proteome</keyword>